<dbReference type="PANTHER" id="PTHR36698:SF2">
    <property type="entry name" value="MCE_MLAD DOMAIN-CONTAINING PROTEIN"/>
    <property type="match status" value="1"/>
</dbReference>
<evidence type="ECO:0000256" key="1">
    <source>
        <dbReference type="SAM" id="MobiDB-lite"/>
    </source>
</evidence>
<evidence type="ECO:0000313" key="4">
    <source>
        <dbReference type="Proteomes" id="UP000494214"/>
    </source>
</evidence>
<organism evidence="3 4">
    <name type="scientific">Achromobacter animicus</name>
    <dbReference type="NCBI Taxonomy" id="1389935"/>
    <lineage>
        <taxon>Bacteria</taxon>
        <taxon>Pseudomonadati</taxon>
        <taxon>Pseudomonadota</taxon>
        <taxon>Betaproteobacteria</taxon>
        <taxon>Burkholderiales</taxon>
        <taxon>Alcaligenaceae</taxon>
        <taxon>Achromobacter</taxon>
    </lineage>
</organism>
<sequence>MENRSHALMAGIFTLVLLAAATLTAIWIGRDRTQLQPYEIISATAVTGLNPQSAVRYQGVPVGRVQSLALNPNKPGQVRIRIGVAPNTPITESTWAELGVQGVTGMANVDLRDDGSSLKRLTSTAEHPAAIPLRPGFLDRIEKRGDQLISNVEVATEQLKRVLSEQNVQALTASLQNANDISLSLKEASRDLAPTLAKLGPLMDSLNSTSRQADRAAREIGDLAQQARQSLARLNAPDGPLAVATRSLNDIALAAARLDGETLPAFTTMANDVSTAARGAAITLRRVDNTPQSFLFGPPPIAPGPGEPGFAGFRR</sequence>
<dbReference type="Pfam" id="PF02470">
    <property type="entry name" value="MlaD"/>
    <property type="match status" value="1"/>
</dbReference>
<proteinExistence type="predicted"/>
<dbReference type="RefSeq" id="WP_175124878.1">
    <property type="nucleotide sequence ID" value="NZ_CADIJM010000011.1"/>
</dbReference>
<feature type="domain" description="Mce/MlaD" evidence="2">
    <location>
        <begin position="41"/>
        <end position="112"/>
    </location>
</feature>
<dbReference type="EMBL" id="CADIJM010000011">
    <property type="protein sequence ID" value="CAB3724848.1"/>
    <property type="molecule type" value="Genomic_DNA"/>
</dbReference>
<accession>A0A6S7ACM7</accession>
<protein>
    <recommendedName>
        <fullName evidence="2">Mce/MlaD domain-containing protein</fullName>
    </recommendedName>
</protein>
<dbReference type="InterPro" id="IPR003399">
    <property type="entry name" value="Mce/MlaD"/>
</dbReference>
<feature type="region of interest" description="Disordered" evidence="1">
    <location>
        <begin position="293"/>
        <end position="315"/>
    </location>
</feature>
<evidence type="ECO:0000259" key="2">
    <source>
        <dbReference type="Pfam" id="PF02470"/>
    </source>
</evidence>
<dbReference type="PANTHER" id="PTHR36698">
    <property type="entry name" value="BLL5892 PROTEIN"/>
    <property type="match status" value="1"/>
</dbReference>
<name>A0A6S7ACM7_9BURK</name>
<reference evidence="3 4" key="1">
    <citation type="submission" date="2020-04" db="EMBL/GenBank/DDBJ databases">
        <authorList>
            <person name="De Canck E."/>
        </authorList>
    </citation>
    <scope>NUCLEOTIDE SEQUENCE [LARGE SCALE GENOMIC DNA]</scope>
    <source>
        <strain evidence="3 4">LMG 26690</strain>
    </source>
</reference>
<feature type="compositionally biased region" description="Pro residues" evidence="1">
    <location>
        <begin position="297"/>
        <end position="306"/>
    </location>
</feature>
<dbReference type="Proteomes" id="UP000494214">
    <property type="component" value="Unassembled WGS sequence"/>
</dbReference>
<evidence type="ECO:0000313" key="3">
    <source>
        <dbReference type="EMBL" id="CAB3724848.1"/>
    </source>
</evidence>
<gene>
    <name evidence="3" type="ORF">LMG26690_04246</name>
</gene>
<dbReference type="AlphaFoldDB" id="A0A6S7ACM7"/>
<keyword evidence="4" id="KW-1185">Reference proteome</keyword>